<dbReference type="STRING" id="1353009.A0A1Y2IR82"/>
<evidence type="ECO:0000313" key="2">
    <source>
        <dbReference type="EMBL" id="OSD02452.1"/>
    </source>
</evidence>
<accession>A0A1Y2IR82</accession>
<evidence type="ECO:0000259" key="1">
    <source>
        <dbReference type="Pfam" id="PF03184"/>
    </source>
</evidence>
<dbReference type="InterPro" id="IPR050863">
    <property type="entry name" value="CenT-Element_Derived"/>
</dbReference>
<reference evidence="2 3" key="1">
    <citation type="journal article" date="2015" name="Biotechnol. Biofuels">
        <title>Enhanced degradation of softwood versus hardwood by the white-rot fungus Pycnoporus coccineus.</title>
        <authorList>
            <person name="Couturier M."/>
            <person name="Navarro D."/>
            <person name="Chevret D."/>
            <person name="Henrissat B."/>
            <person name="Piumi F."/>
            <person name="Ruiz-Duenas F.J."/>
            <person name="Martinez A.T."/>
            <person name="Grigoriev I.V."/>
            <person name="Riley R."/>
            <person name="Lipzen A."/>
            <person name="Berrin J.G."/>
            <person name="Master E.R."/>
            <person name="Rosso M.N."/>
        </authorList>
    </citation>
    <scope>NUCLEOTIDE SEQUENCE [LARGE SCALE GENOMIC DNA]</scope>
    <source>
        <strain evidence="2 3">BRFM310</strain>
    </source>
</reference>
<sequence length="198" mass="22400">MSSDKLKSRSEQEWLRGFLAHHPELCLGKLSGLDPKWAQAFNEVTVERHFELLRQVMDEHGIPWEHVYNMDEKGIHANFKLVTAIKCMSADGRSLKPAIIFARKDICMSQNGGTAIAQKISDAPLLLIYGGHSSHASPHIVELARQHNIHLFCLPPHTTHKLQPLNIGTFGPLQEAWVKQCDGFVNQHQKEMDQKDIV</sequence>
<dbReference type="OrthoDB" id="2740399at2759"/>
<dbReference type="InterPro" id="IPR004875">
    <property type="entry name" value="DDE_SF_endonuclease_dom"/>
</dbReference>
<feature type="domain" description="DDE-1" evidence="1">
    <location>
        <begin position="124"/>
        <end position="181"/>
    </location>
</feature>
<proteinExistence type="predicted"/>
<gene>
    <name evidence="2" type="ORF">PYCCODRAFT_1445130</name>
</gene>
<dbReference type="GO" id="GO:0005634">
    <property type="term" value="C:nucleus"/>
    <property type="evidence" value="ECO:0007669"/>
    <property type="project" value="TreeGrafter"/>
</dbReference>
<dbReference type="EMBL" id="KZ084105">
    <property type="protein sequence ID" value="OSD02452.1"/>
    <property type="molecule type" value="Genomic_DNA"/>
</dbReference>
<dbReference type="PANTHER" id="PTHR19303:SF74">
    <property type="entry name" value="POGO TRANSPOSABLE ELEMENT WITH KRAB DOMAIN"/>
    <property type="match status" value="1"/>
</dbReference>
<keyword evidence="3" id="KW-1185">Reference proteome</keyword>
<dbReference type="AlphaFoldDB" id="A0A1Y2IR82"/>
<name>A0A1Y2IR82_TRAC3</name>
<organism evidence="2 3">
    <name type="scientific">Trametes coccinea (strain BRFM310)</name>
    <name type="common">Pycnoporus coccineus</name>
    <dbReference type="NCBI Taxonomy" id="1353009"/>
    <lineage>
        <taxon>Eukaryota</taxon>
        <taxon>Fungi</taxon>
        <taxon>Dikarya</taxon>
        <taxon>Basidiomycota</taxon>
        <taxon>Agaricomycotina</taxon>
        <taxon>Agaricomycetes</taxon>
        <taxon>Polyporales</taxon>
        <taxon>Polyporaceae</taxon>
        <taxon>Trametes</taxon>
    </lineage>
</organism>
<evidence type="ECO:0000313" key="3">
    <source>
        <dbReference type="Proteomes" id="UP000193067"/>
    </source>
</evidence>
<dbReference type="Pfam" id="PF03184">
    <property type="entry name" value="DDE_1"/>
    <property type="match status" value="1"/>
</dbReference>
<dbReference type="PANTHER" id="PTHR19303">
    <property type="entry name" value="TRANSPOSON"/>
    <property type="match status" value="1"/>
</dbReference>
<dbReference type="Proteomes" id="UP000193067">
    <property type="component" value="Unassembled WGS sequence"/>
</dbReference>
<protein>
    <recommendedName>
        <fullName evidence="1">DDE-1 domain-containing protein</fullName>
    </recommendedName>
</protein>
<dbReference type="GO" id="GO:0003677">
    <property type="term" value="F:DNA binding"/>
    <property type="evidence" value="ECO:0007669"/>
    <property type="project" value="TreeGrafter"/>
</dbReference>